<dbReference type="AlphaFoldDB" id="A0A9P5TSK4"/>
<feature type="region of interest" description="Disordered" evidence="1">
    <location>
        <begin position="39"/>
        <end position="60"/>
    </location>
</feature>
<evidence type="ECO:0000313" key="2">
    <source>
        <dbReference type="EMBL" id="KAF8909653.1"/>
    </source>
</evidence>
<dbReference type="OrthoDB" id="5327923at2759"/>
<evidence type="ECO:0000256" key="1">
    <source>
        <dbReference type="SAM" id="MobiDB-lite"/>
    </source>
</evidence>
<proteinExistence type="predicted"/>
<dbReference type="EMBL" id="JADNYJ010000008">
    <property type="protein sequence ID" value="KAF8909653.1"/>
    <property type="molecule type" value="Genomic_DNA"/>
</dbReference>
<accession>A0A9P5TSK4</accession>
<evidence type="ECO:0000313" key="3">
    <source>
        <dbReference type="Proteomes" id="UP000724874"/>
    </source>
</evidence>
<keyword evidence="3" id="KW-1185">Reference proteome</keyword>
<reference evidence="2" key="1">
    <citation type="submission" date="2020-11" db="EMBL/GenBank/DDBJ databases">
        <authorList>
            <consortium name="DOE Joint Genome Institute"/>
            <person name="Ahrendt S."/>
            <person name="Riley R."/>
            <person name="Andreopoulos W."/>
            <person name="LaButti K."/>
            <person name="Pangilinan J."/>
            <person name="Ruiz-duenas F.J."/>
            <person name="Barrasa J.M."/>
            <person name="Sanchez-Garcia M."/>
            <person name="Camarero S."/>
            <person name="Miyauchi S."/>
            <person name="Serrano A."/>
            <person name="Linde D."/>
            <person name="Babiker R."/>
            <person name="Drula E."/>
            <person name="Ayuso-Fernandez I."/>
            <person name="Pacheco R."/>
            <person name="Padilla G."/>
            <person name="Ferreira P."/>
            <person name="Barriuso J."/>
            <person name="Kellner H."/>
            <person name="Castanera R."/>
            <person name="Alfaro M."/>
            <person name="Ramirez L."/>
            <person name="Pisabarro A.G."/>
            <person name="Kuo A."/>
            <person name="Tritt A."/>
            <person name="Lipzen A."/>
            <person name="He G."/>
            <person name="Yan M."/>
            <person name="Ng V."/>
            <person name="Cullen D."/>
            <person name="Martin F."/>
            <person name="Rosso M.-N."/>
            <person name="Henrissat B."/>
            <person name="Hibbett D."/>
            <person name="Martinez A.T."/>
            <person name="Grigoriev I.V."/>
        </authorList>
    </citation>
    <scope>NUCLEOTIDE SEQUENCE</scope>
    <source>
        <strain evidence="2">AH 44721</strain>
    </source>
</reference>
<protein>
    <submittedName>
        <fullName evidence="2">Uncharacterized protein</fullName>
    </submittedName>
</protein>
<name>A0A9P5TSK4_GYMJU</name>
<organism evidence="2 3">
    <name type="scientific">Gymnopilus junonius</name>
    <name type="common">Spectacular rustgill mushroom</name>
    <name type="synonym">Gymnopilus spectabilis subsp. junonius</name>
    <dbReference type="NCBI Taxonomy" id="109634"/>
    <lineage>
        <taxon>Eukaryota</taxon>
        <taxon>Fungi</taxon>
        <taxon>Dikarya</taxon>
        <taxon>Basidiomycota</taxon>
        <taxon>Agaricomycotina</taxon>
        <taxon>Agaricomycetes</taxon>
        <taxon>Agaricomycetidae</taxon>
        <taxon>Agaricales</taxon>
        <taxon>Agaricineae</taxon>
        <taxon>Hymenogastraceae</taxon>
        <taxon>Gymnopilus</taxon>
    </lineage>
</organism>
<comment type="caution">
    <text evidence="2">The sequence shown here is derived from an EMBL/GenBank/DDBJ whole genome shotgun (WGS) entry which is preliminary data.</text>
</comment>
<feature type="compositionally biased region" description="Basic and acidic residues" evidence="1">
    <location>
        <begin position="43"/>
        <end position="56"/>
    </location>
</feature>
<gene>
    <name evidence="2" type="ORF">CPB84DRAFT_1765117</name>
</gene>
<dbReference type="Proteomes" id="UP000724874">
    <property type="component" value="Unassembled WGS sequence"/>
</dbReference>
<sequence>MALAEREDRPRVVPVYSFEQLIRNSEAWVREQEDVVSWTRPGRPGEKIEGKEKDPWEVPESWPPESVFSPSAYPSPWPFEPFKKQWWHPQEKFGNFIHTPKLQQYIPQHLLPETLVVHDPYDILGARGNYFNGTPWIAKDDIARIYKLKPSNTKQPREIQDIKEYEEEITRVKNVREAFLAKPHSRAEMPDGMVYQSETTKDFHLGPCKPPVFIVFPSKPPQPPAKTAHLYVTPAARLGSGNHSYVYQAEFEVPRSFLASEEICSECVLQDVKRILEEEDGPNGERRDARWDELSGRYTVKVRGTPARSVMLGDEVHKFKPDSRKVEVVYDGPYRAIEAKVGYQNLERGPYCEHFRKDRIHPLTTKVQVAAKISMEDDDHLYYEANNYRAFPKDFFEHYNGFNLVRPVTEPTPVGAIVPQFYGYYVLDKDDERNKEWADDYLSPILLVEDCGTSIDPDDLSQDDTRECISLFYRMHAVDYYHGSPYRRNIVRQPGPLNEHPLVRQANATAAVPGTSRMGTNWSYRLIDFGRTRHKTKTDYDDYSWTMDWETGKMRSWLRGGSLS</sequence>